<sequence length="100" mass="11489">MQWKRWISCLRMPAASSSQYWPMSSAFSFRLSIFSCLSSSSLMGVNSRRSNLPSMSFDNWPKAFFHSSSWPDSFPRMSLMSLFRSSKVVSKVDLLTLESK</sequence>
<keyword evidence="2" id="KW-1185">Reference proteome</keyword>
<organism evidence="1 2">
    <name type="scientific">Ridgeia piscesae</name>
    <name type="common">Tubeworm</name>
    <dbReference type="NCBI Taxonomy" id="27915"/>
    <lineage>
        <taxon>Eukaryota</taxon>
        <taxon>Metazoa</taxon>
        <taxon>Spiralia</taxon>
        <taxon>Lophotrochozoa</taxon>
        <taxon>Annelida</taxon>
        <taxon>Polychaeta</taxon>
        <taxon>Sedentaria</taxon>
        <taxon>Canalipalpata</taxon>
        <taxon>Sabellida</taxon>
        <taxon>Siboglinidae</taxon>
        <taxon>Ridgeia</taxon>
    </lineage>
</organism>
<protein>
    <submittedName>
        <fullName evidence="1">Uncharacterized protein</fullName>
    </submittedName>
</protein>
<name>A0AAD9KRZ4_RIDPI</name>
<proteinExistence type="predicted"/>
<dbReference type="Proteomes" id="UP001209878">
    <property type="component" value="Unassembled WGS sequence"/>
</dbReference>
<dbReference type="EMBL" id="JAODUO010000709">
    <property type="protein sequence ID" value="KAK2175770.1"/>
    <property type="molecule type" value="Genomic_DNA"/>
</dbReference>
<evidence type="ECO:0000313" key="2">
    <source>
        <dbReference type="Proteomes" id="UP001209878"/>
    </source>
</evidence>
<reference evidence="1" key="1">
    <citation type="journal article" date="2023" name="Mol. Biol. Evol.">
        <title>Third-Generation Sequencing Reveals the Adaptive Role of the Epigenome in Three Deep-Sea Polychaetes.</title>
        <authorList>
            <person name="Perez M."/>
            <person name="Aroh O."/>
            <person name="Sun Y."/>
            <person name="Lan Y."/>
            <person name="Juniper S.K."/>
            <person name="Young C.R."/>
            <person name="Angers B."/>
            <person name="Qian P.Y."/>
        </authorList>
    </citation>
    <scope>NUCLEOTIDE SEQUENCE</scope>
    <source>
        <strain evidence="1">R07B-5</strain>
    </source>
</reference>
<evidence type="ECO:0000313" key="1">
    <source>
        <dbReference type="EMBL" id="KAK2175770.1"/>
    </source>
</evidence>
<accession>A0AAD9KRZ4</accession>
<dbReference type="AlphaFoldDB" id="A0AAD9KRZ4"/>
<gene>
    <name evidence="1" type="ORF">NP493_709g03065</name>
</gene>
<comment type="caution">
    <text evidence="1">The sequence shown here is derived from an EMBL/GenBank/DDBJ whole genome shotgun (WGS) entry which is preliminary data.</text>
</comment>